<evidence type="ECO:0000259" key="4">
    <source>
        <dbReference type="PROSITE" id="PS51462"/>
    </source>
</evidence>
<dbReference type="InterPro" id="IPR000086">
    <property type="entry name" value="NUDIX_hydrolase_dom"/>
</dbReference>
<keyword evidence="3" id="KW-0460">Magnesium</keyword>
<dbReference type="Gene3D" id="3.90.79.10">
    <property type="entry name" value="Nucleoside Triphosphate Pyrophosphohydrolase"/>
    <property type="match status" value="1"/>
</dbReference>
<name>A0A1M6B478_9ACTN</name>
<dbReference type="CDD" id="cd18876">
    <property type="entry name" value="NUDIX_Hydrolase"/>
    <property type="match status" value="1"/>
</dbReference>
<dbReference type="STRING" id="758803.SAMN05421803_101213"/>
<dbReference type="PROSITE" id="PS00893">
    <property type="entry name" value="NUDIX_BOX"/>
    <property type="match status" value="1"/>
</dbReference>
<dbReference type="OrthoDB" id="4247482at2"/>
<organism evidence="5 6">
    <name type="scientific">Nocardiopsis flavescens</name>
    <dbReference type="NCBI Taxonomy" id="758803"/>
    <lineage>
        <taxon>Bacteria</taxon>
        <taxon>Bacillati</taxon>
        <taxon>Actinomycetota</taxon>
        <taxon>Actinomycetes</taxon>
        <taxon>Streptosporangiales</taxon>
        <taxon>Nocardiopsidaceae</taxon>
        <taxon>Nocardiopsis</taxon>
    </lineage>
</organism>
<proteinExistence type="predicted"/>
<keyword evidence="6" id="KW-1185">Reference proteome</keyword>
<dbReference type="PANTHER" id="PTHR43046:SF12">
    <property type="entry name" value="GDP-MANNOSE MANNOSYL HYDROLASE"/>
    <property type="match status" value="1"/>
</dbReference>
<feature type="domain" description="Nudix hydrolase" evidence="4">
    <location>
        <begin position="24"/>
        <end position="152"/>
    </location>
</feature>
<dbReference type="EMBL" id="FQZK01000001">
    <property type="protein sequence ID" value="SHI43544.1"/>
    <property type="molecule type" value="Genomic_DNA"/>
</dbReference>
<dbReference type="GO" id="GO:0016787">
    <property type="term" value="F:hydrolase activity"/>
    <property type="evidence" value="ECO:0007669"/>
    <property type="project" value="UniProtKB-KW"/>
</dbReference>
<protein>
    <submittedName>
        <fullName evidence="5">ADP-ribose pyrophosphatase YjhB, NUDIX family</fullName>
    </submittedName>
</protein>
<comment type="cofactor">
    <cofactor evidence="1">
        <name>Mg(2+)</name>
        <dbReference type="ChEBI" id="CHEBI:18420"/>
    </cofactor>
</comment>
<dbReference type="Proteomes" id="UP000184452">
    <property type="component" value="Unassembled WGS sequence"/>
</dbReference>
<dbReference type="InterPro" id="IPR020084">
    <property type="entry name" value="NUDIX_hydrolase_CS"/>
</dbReference>
<dbReference type="Pfam" id="PF00293">
    <property type="entry name" value="NUDIX"/>
    <property type="match status" value="1"/>
</dbReference>
<dbReference type="PANTHER" id="PTHR43046">
    <property type="entry name" value="GDP-MANNOSE MANNOSYL HYDROLASE"/>
    <property type="match status" value="1"/>
</dbReference>
<dbReference type="SUPFAM" id="SSF55811">
    <property type="entry name" value="Nudix"/>
    <property type="match status" value="1"/>
</dbReference>
<evidence type="ECO:0000256" key="1">
    <source>
        <dbReference type="ARBA" id="ARBA00001946"/>
    </source>
</evidence>
<evidence type="ECO:0000256" key="3">
    <source>
        <dbReference type="ARBA" id="ARBA00022842"/>
    </source>
</evidence>
<evidence type="ECO:0000313" key="5">
    <source>
        <dbReference type="EMBL" id="SHI43544.1"/>
    </source>
</evidence>
<gene>
    <name evidence="5" type="ORF">SAMN05421803_101213</name>
</gene>
<keyword evidence="2" id="KW-0378">Hydrolase</keyword>
<dbReference type="AlphaFoldDB" id="A0A1M6B478"/>
<reference evidence="5" key="1">
    <citation type="submission" date="2016-11" db="EMBL/GenBank/DDBJ databases">
        <authorList>
            <person name="Jaros S."/>
            <person name="Januszkiewicz K."/>
            <person name="Wedrychowicz H."/>
        </authorList>
    </citation>
    <scope>NUCLEOTIDE SEQUENCE [LARGE SCALE GENOMIC DNA]</scope>
    <source>
        <strain evidence="5">CGMCC 4.5723</strain>
    </source>
</reference>
<dbReference type="InterPro" id="IPR015797">
    <property type="entry name" value="NUDIX_hydrolase-like_dom_sf"/>
</dbReference>
<evidence type="ECO:0000256" key="2">
    <source>
        <dbReference type="ARBA" id="ARBA00022801"/>
    </source>
</evidence>
<accession>A0A1M6B478</accession>
<evidence type="ECO:0000313" key="6">
    <source>
        <dbReference type="Proteomes" id="UP000184452"/>
    </source>
</evidence>
<dbReference type="PROSITE" id="PS51462">
    <property type="entry name" value="NUDIX"/>
    <property type="match status" value="1"/>
</dbReference>
<sequence>MLGPVSGPGGDEEAERRFFAGLPATRGAAGALVLSPAGEVLLVERPYRPDSPWGLPGGIIERDESPLAACRRELAEELGVQARLGRLVAVDWVPGEGVRTTALHWLFTAGLPAGAEPRLPPGELSGWTWAAPARAAVLLSPGTARRVAAGLAAAAAGETVYLEDGRPPLDR</sequence>